<proteinExistence type="predicted"/>
<feature type="transmembrane region" description="Helical" evidence="1">
    <location>
        <begin position="21"/>
        <end position="44"/>
    </location>
</feature>
<keyword evidence="1" id="KW-0812">Transmembrane</keyword>
<evidence type="ECO:0008006" key="4">
    <source>
        <dbReference type="Google" id="ProtNLM"/>
    </source>
</evidence>
<gene>
    <name evidence="2" type="ORF">SHM_23670</name>
</gene>
<keyword evidence="3" id="KW-1185">Reference proteome</keyword>
<protein>
    <recommendedName>
        <fullName evidence="4">Spiroplasmavirus-related protein</fullName>
    </recommendedName>
</protein>
<dbReference type="Proteomes" id="UP001163387">
    <property type="component" value="Chromosome"/>
</dbReference>
<accession>A0ABM8BXX2</accession>
<dbReference type="EMBL" id="AP026933">
    <property type="protein sequence ID" value="BDT04721.1"/>
    <property type="molecule type" value="Genomic_DNA"/>
</dbReference>
<sequence>MQNNLNIMFLVNWSDFSIKDWIIIGLSILLLMLTFIFILVIFLFKRKRFKFKINNIISDNLVKIGKNNYKFSSRNAFILFNEIKSIILDKRYKYFYKFKKRYKDGSLNNELFDIVQKYYLKNEKELKKKPKPLFENKKNDKPSDAVNKKDDKKVKFVFDDQEMTVKIEEDK</sequence>
<organism evidence="2 3">
    <name type="scientific">Spiroplasma ixodetis</name>
    <dbReference type="NCBI Taxonomy" id="2141"/>
    <lineage>
        <taxon>Bacteria</taxon>
        <taxon>Bacillati</taxon>
        <taxon>Mycoplasmatota</taxon>
        <taxon>Mollicutes</taxon>
        <taxon>Entomoplasmatales</taxon>
        <taxon>Spiroplasmataceae</taxon>
        <taxon>Spiroplasma</taxon>
    </lineage>
</organism>
<keyword evidence="1" id="KW-1133">Transmembrane helix</keyword>
<reference evidence="2 3" key="1">
    <citation type="journal article" date="2022" name="Front. Microbiol.">
        <title>Male-killing mechanisms vary between Spiroplasma species.</title>
        <authorList>
            <person name="Arai H."/>
            <person name="Inoue M."/>
            <person name="Kageyama D."/>
        </authorList>
    </citation>
    <scope>NUCLEOTIDE SEQUENCE [LARGE SCALE GENOMIC DNA]</scope>
    <source>
        <strain evidence="3">sHm</strain>
    </source>
</reference>
<evidence type="ECO:0000313" key="2">
    <source>
        <dbReference type="EMBL" id="BDT04721.1"/>
    </source>
</evidence>
<evidence type="ECO:0000256" key="1">
    <source>
        <dbReference type="SAM" id="Phobius"/>
    </source>
</evidence>
<evidence type="ECO:0000313" key="3">
    <source>
        <dbReference type="Proteomes" id="UP001163387"/>
    </source>
</evidence>
<keyword evidence="1" id="KW-0472">Membrane</keyword>
<name>A0ABM8BXX2_9MOLU</name>
<dbReference type="RefSeq" id="WP_252320024.1">
    <property type="nucleotide sequence ID" value="NZ_AP026933.1"/>
</dbReference>